<evidence type="ECO:0000313" key="3">
    <source>
        <dbReference type="Proteomes" id="UP000233551"/>
    </source>
</evidence>
<keyword evidence="3" id="KW-1185">Reference proteome</keyword>
<feature type="compositionally biased region" description="Polar residues" evidence="1">
    <location>
        <begin position="71"/>
        <end position="80"/>
    </location>
</feature>
<evidence type="ECO:0000313" key="2">
    <source>
        <dbReference type="EMBL" id="PKI46007.1"/>
    </source>
</evidence>
<feature type="compositionally biased region" description="Polar residues" evidence="1">
    <location>
        <begin position="50"/>
        <end position="60"/>
    </location>
</feature>
<proteinExistence type="predicted"/>
<sequence>MSSPKIPGAQGREQDENGSGRLSSEKNQRQSAEKKNPESTIPGDGRNEKTANPSANSKQQPRSDCRAARSPPSQQASRSNGGSGAPKRTPIAGKHSEGRRGAAGLSEEESQNLIAGAPEKKKGEERERL</sequence>
<organism evidence="2 3">
    <name type="scientific">Punica granatum</name>
    <name type="common">Pomegranate</name>
    <dbReference type="NCBI Taxonomy" id="22663"/>
    <lineage>
        <taxon>Eukaryota</taxon>
        <taxon>Viridiplantae</taxon>
        <taxon>Streptophyta</taxon>
        <taxon>Embryophyta</taxon>
        <taxon>Tracheophyta</taxon>
        <taxon>Spermatophyta</taxon>
        <taxon>Magnoliopsida</taxon>
        <taxon>eudicotyledons</taxon>
        <taxon>Gunneridae</taxon>
        <taxon>Pentapetalae</taxon>
        <taxon>rosids</taxon>
        <taxon>malvids</taxon>
        <taxon>Myrtales</taxon>
        <taxon>Lythraceae</taxon>
        <taxon>Punica</taxon>
    </lineage>
</organism>
<protein>
    <submittedName>
        <fullName evidence="2">Uncharacterized protein</fullName>
    </submittedName>
</protein>
<evidence type="ECO:0000256" key="1">
    <source>
        <dbReference type="SAM" id="MobiDB-lite"/>
    </source>
</evidence>
<gene>
    <name evidence="2" type="ORF">CRG98_033647</name>
</gene>
<reference evidence="2 3" key="1">
    <citation type="submission" date="2017-11" db="EMBL/GenBank/DDBJ databases">
        <title>De-novo sequencing of pomegranate (Punica granatum L.) genome.</title>
        <authorList>
            <person name="Akparov Z."/>
            <person name="Amiraslanov A."/>
            <person name="Hajiyeva S."/>
            <person name="Abbasov M."/>
            <person name="Kaur K."/>
            <person name="Hamwieh A."/>
            <person name="Solovyev V."/>
            <person name="Salamov A."/>
            <person name="Braich B."/>
            <person name="Kosarev P."/>
            <person name="Mahmoud A."/>
            <person name="Hajiyev E."/>
            <person name="Babayeva S."/>
            <person name="Izzatullayeva V."/>
            <person name="Mammadov A."/>
            <person name="Mammadov A."/>
            <person name="Sharifova S."/>
            <person name="Ojaghi J."/>
            <person name="Eynullazada K."/>
            <person name="Bayramov B."/>
            <person name="Abdulazimova A."/>
            <person name="Shahmuradov I."/>
        </authorList>
    </citation>
    <scope>NUCLEOTIDE SEQUENCE [LARGE SCALE GENOMIC DNA]</scope>
    <source>
        <strain evidence="3">cv. AG2017</strain>
        <tissue evidence="2">Leaf</tissue>
    </source>
</reference>
<accession>A0A2I0IPU5</accession>
<feature type="region of interest" description="Disordered" evidence="1">
    <location>
        <begin position="1"/>
        <end position="129"/>
    </location>
</feature>
<dbReference type="EMBL" id="PGOL01002681">
    <property type="protein sequence ID" value="PKI46007.1"/>
    <property type="molecule type" value="Genomic_DNA"/>
</dbReference>
<name>A0A2I0IPU5_PUNGR</name>
<dbReference type="AlphaFoldDB" id="A0A2I0IPU5"/>
<feature type="compositionally biased region" description="Basic and acidic residues" evidence="1">
    <location>
        <begin position="118"/>
        <end position="129"/>
    </location>
</feature>
<feature type="compositionally biased region" description="Basic and acidic residues" evidence="1">
    <location>
        <begin position="23"/>
        <end position="37"/>
    </location>
</feature>
<comment type="caution">
    <text evidence="2">The sequence shown here is derived from an EMBL/GenBank/DDBJ whole genome shotgun (WGS) entry which is preliminary data.</text>
</comment>
<dbReference type="Proteomes" id="UP000233551">
    <property type="component" value="Unassembled WGS sequence"/>
</dbReference>